<evidence type="ECO:0000256" key="1">
    <source>
        <dbReference type="SAM" id="MobiDB-lite"/>
    </source>
</evidence>
<reference evidence="2 3" key="1">
    <citation type="submission" date="2018-08" db="EMBL/GenBank/DDBJ databases">
        <title>Genome sequencing of rice bacterial endophytes.</title>
        <authorList>
            <person name="Venturi V."/>
        </authorList>
    </citation>
    <scope>NUCLEOTIDE SEQUENCE [LARGE SCALE GENOMIC DNA]</scope>
    <source>
        <strain evidence="2 3">E1205</strain>
    </source>
</reference>
<dbReference type="RefSeq" id="WP_249929074.1">
    <property type="nucleotide sequence ID" value="NZ_QXDA01000002.1"/>
</dbReference>
<sequence length="46" mass="5202">MKTGIKADATQFEQARPGQQAMGDRQESKQQGRFQNTQTMGRDDQT</sequence>
<dbReference type="Proteomes" id="UP000265836">
    <property type="component" value="Unassembled WGS sequence"/>
</dbReference>
<evidence type="ECO:0000313" key="3">
    <source>
        <dbReference type="Proteomes" id="UP000265836"/>
    </source>
</evidence>
<proteinExistence type="predicted"/>
<feature type="compositionally biased region" description="Polar residues" evidence="1">
    <location>
        <begin position="31"/>
        <end position="40"/>
    </location>
</feature>
<name>A0A397NBP3_ECTOL</name>
<dbReference type="EMBL" id="QXDA01000002">
    <property type="protein sequence ID" value="RIA34840.1"/>
    <property type="molecule type" value="Genomic_DNA"/>
</dbReference>
<gene>
    <name evidence="2" type="ORF">DFO61_1496</name>
</gene>
<feature type="region of interest" description="Disordered" evidence="1">
    <location>
        <begin position="1"/>
        <end position="46"/>
    </location>
</feature>
<evidence type="ECO:0000313" key="2">
    <source>
        <dbReference type="EMBL" id="RIA34840.1"/>
    </source>
</evidence>
<comment type="caution">
    <text evidence="2">The sequence shown here is derived from an EMBL/GenBank/DDBJ whole genome shotgun (WGS) entry which is preliminary data.</text>
</comment>
<dbReference type="AlphaFoldDB" id="A0A397NBP3"/>
<accession>A0A397NBP3</accession>
<protein>
    <submittedName>
        <fullName evidence="2">Uncharacterized protein</fullName>
    </submittedName>
</protein>
<organism evidence="2 3">
    <name type="scientific">Ectopseudomonas oleovorans</name>
    <name type="common">Pseudomonas oleovorans</name>
    <dbReference type="NCBI Taxonomy" id="301"/>
    <lineage>
        <taxon>Bacteria</taxon>
        <taxon>Pseudomonadati</taxon>
        <taxon>Pseudomonadota</taxon>
        <taxon>Gammaproteobacteria</taxon>
        <taxon>Pseudomonadales</taxon>
        <taxon>Pseudomonadaceae</taxon>
        <taxon>Ectopseudomonas</taxon>
    </lineage>
</organism>